<feature type="compositionally biased region" description="Polar residues" evidence="1">
    <location>
        <begin position="1"/>
        <end position="10"/>
    </location>
</feature>
<dbReference type="Proteomes" id="UP001327560">
    <property type="component" value="Chromosome 3"/>
</dbReference>
<feature type="compositionally biased region" description="Low complexity" evidence="1">
    <location>
        <begin position="94"/>
        <end position="104"/>
    </location>
</feature>
<sequence>MATVPTNTATGRPWLLRLASQARIDPPQPPAPSPQPPTLAPSPRPSTAPPVPRGPPIRRASLALGQAQLVAPSPTQPPALPQNTAPPAPPPPAATAAAATNGTAITNSVASPTQPPSSPRRVPTPASPRPAATPASPLRPASPRPAAKPASPLRPATPRPVVAPALSRPASPRVMAAIPAQPRPVTTTRSSPSPPQSPKVIQTASSSPRFSFTNNPEPEPKRNTVTEQDTAGKNSSKVSGNGNGNGSNSFKRNPTAPMLKKEDDTSWPGHNRSSSSWESTNKKKEITEKEMRAITIAGHNVGAFMDLGASYSHQIRRQQYQYVNGKSETEDIKKTDAYGNSTTESNTMEGKQKRWFSMVNSNVQSVNNSMVFNTACVQGSPGVHISLGRNRRQLKNGNSFSTEKNPPASPYN</sequence>
<dbReference type="PANTHER" id="PTHR33472:SF28">
    <property type="entry name" value="BROMO AND FHA DOMAIN-CONTAINING PROTEIN DDB_G0267958"/>
    <property type="match status" value="1"/>
</dbReference>
<dbReference type="EMBL" id="CP136892">
    <property type="protein sequence ID" value="WOL00961.1"/>
    <property type="molecule type" value="Genomic_DNA"/>
</dbReference>
<accession>A0AAQ3Q950</accession>
<dbReference type="PRINTS" id="PR01217">
    <property type="entry name" value="PRICHEXTENSN"/>
</dbReference>
<reference evidence="2 3" key="1">
    <citation type="submission" date="2023-10" db="EMBL/GenBank/DDBJ databases">
        <title>Chromosome-scale genome assembly provides insights into flower coloration mechanisms of Canna indica.</title>
        <authorList>
            <person name="Li C."/>
        </authorList>
    </citation>
    <scope>NUCLEOTIDE SEQUENCE [LARGE SCALE GENOMIC DNA]</scope>
    <source>
        <tissue evidence="2">Flower</tissue>
    </source>
</reference>
<gene>
    <name evidence="2" type="ORF">Cni_G09674</name>
</gene>
<evidence type="ECO:0000256" key="1">
    <source>
        <dbReference type="SAM" id="MobiDB-lite"/>
    </source>
</evidence>
<feature type="region of interest" description="Disordered" evidence="1">
    <location>
        <begin position="1"/>
        <end position="283"/>
    </location>
</feature>
<dbReference type="AlphaFoldDB" id="A0AAQ3Q950"/>
<organism evidence="2 3">
    <name type="scientific">Canna indica</name>
    <name type="common">Indian-shot</name>
    <dbReference type="NCBI Taxonomy" id="4628"/>
    <lineage>
        <taxon>Eukaryota</taxon>
        <taxon>Viridiplantae</taxon>
        <taxon>Streptophyta</taxon>
        <taxon>Embryophyta</taxon>
        <taxon>Tracheophyta</taxon>
        <taxon>Spermatophyta</taxon>
        <taxon>Magnoliopsida</taxon>
        <taxon>Liliopsida</taxon>
        <taxon>Zingiberales</taxon>
        <taxon>Cannaceae</taxon>
        <taxon>Canna</taxon>
    </lineage>
</organism>
<dbReference type="PANTHER" id="PTHR33472">
    <property type="entry name" value="OS01G0106600 PROTEIN"/>
    <property type="match status" value="1"/>
</dbReference>
<name>A0AAQ3Q950_9LILI</name>
<feature type="compositionally biased region" description="Polar residues" evidence="1">
    <location>
        <begin position="395"/>
        <end position="404"/>
    </location>
</feature>
<feature type="compositionally biased region" description="Polar residues" evidence="1">
    <location>
        <begin position="199"/>
        <end position="216"/>
    </location>
</feature>
<feature type="compositionally biased region" description="Pro residues" evidence="1">
    <location>
        <begin position="26"/>
        <end position="55"/>
    </location>
</feature>
<protein>
    <submittedName>
        <fullName evidence="2">Uncharacterized protein</fullName>
    </submittedName>
</protein>
<proteinExistence type="predicted"/>
<evidence type="ECO:0000313" key="3">
    <source>
        <dbReference type="Proteomes" id="UP001327560"/>
    </source>
</evidence>
<feature type="region of interest" description="Disordered" evidence="1">
    <location>
        <begin position="391"/>
        <end position="412"/>
    </location>
</feature>
<feature type="compositionally biased region" description="Pro residues" evidence="1">
    <location>
        <begin position="74"/>
        <end position="93"/>
    </location>
</feature>
<evidence type="ECO:0000313" key="2">
    <source>
        <dbReference type="EMBL" id="WOL00961.1"/>
    </source>
</evidence>
<keyword evidence="3" id="KW-1185">Reference proteome</keyword>
<feature type="compositionally biased region" description="Low complexity" evidence="1">
    <location>
        <begin position="119"/>
        <end position="166"/>
    </location>
</feature>